<sequence>MAVPRHLLTLNATPFLHRRQKLPTTSSTNTTPRLFSTTAKSSLSSSHSSQNPKPLNLSPSIPHLSLPKTLALTAASGLLFHLTSALSFLGNGPGGRGGDGDGSGGGGGDGGFWGRLFTPAAAIAHDNKFSGFKKYKKTRRFTKNRSSYRFFKKLDGSPDLKRFTYIFGKIIKSSPSEVRFPVEPAFSVWF</sequence>
<organism evidence="2 3">
    <name type="scientific">Actinidia rufa</name>
    <dbReference type="NCBI Taxonomy" id="165716"/>
    <lineage>
        <taxon>Eukaryota</taxon>
        <taxon>Viridiplantae</taxon>
        <taxon>Streptophyta</taxon>
        <taxon>Embryophyta</taxon>
        <taxon>Tracheophyta</taxon>
        <taxon>Spermatophyta</taxon>
        <taxon>Magnoliopsida</taxon>
        <taxon>eudicotyledons</taxon>
        <taxon>Gunneridae</taxon>
        <taxon>Pentapetalae</taxon>
        <taxon>asterids</taxon>
        <taxon>Ericales</taxon>
        <taxon>Actinidiaceae</taxon>
        <taxon>Actinidia</taxon>
    </lineage>
</organism>
<dbReference type="AlphaFoldDB" id="A0A7J0DED6"/>
<gene>
    <name evidence="2" type="ORF">Acr_00g0026770</name>
</gene>
<proteinExistence type="predicted"/>
<dbReference type="Proteomes" id="UP000585474">
    <property type="component" value="Unassembled WGS sequence"/>
</dbReference>
<comment type="caution">
    <text evidence="2">The sequence shown here is derived from an EMBL/GenBank/DDBJ whole genome shotgun (WGS) entry which is preliminary data.</text>
</comment>
<keyword evidence="3" id="KW-1185">Reference proteome</keyword>
<accession>A0A7J0DED6</accession>
<evidence type="ECO:0000313" key="3">
    <source>
        <dbReference type="Proteomes" id="UP000585474"/>
    </source>
</evidence>
<evidence type="ECO:0000313" key="2">
    <source>
        <dbReference type="EMBL" id="GFS33169.1"/>
    </source>
</evidence>
<dbReference type="EMBL" id="BJWL01000182">
    <property type="protein sequence ID" value="GFS33169.1"/>
    <property type="molecule type" value="Genomic_DNA"/>
</dbReference>
<feature type="region of interest" description="Disordered" evidence="1">
    <location>
        <begin position="18"/>
        <end position="60"/>
    </location>
</feature>
<feature type="compositionally biased region" description="Polar residues" evidence="1">
    <location>
        <begin position="50"/>
        <end position="59"/>
    </location>
</feature>
<protein>
    <submittedName>
        <fullName evidence="2">Tetratricopeptide repeat (TPR)-like superfamily protein</fullName>
    </submittedName>
</protein>
<reference evidence="3" key="1">
    <citation type="submission" date="2019-07" db="EMBL/GenBank/DDBJ databases">
        <title>De Novo Assembly of kiwifruit Actinidia rufa.</title>
        <authorList>
            <person name="Sugita-Konishi S."/>
            <person name="Sato K."/>
            <person name="Mori E."/>
            <person name="Abe Y."/>
            <person name="Kisaki G."/>
            <person name="Hamano K."/>
            <person name="Suezawa K."/>
            <person name="Otani M."/>
            <person name="Fukuda T."/>
            <person name="Manabe T."/>
            <person name="Gomi K."/>
            <person name="Tabuchi M."/>
            <person name="Akimitsu K."/>
            <person name="Kataoka I."/>
        </authorList>
    </citation>
    <scope>NUCLEOTIDE SEQUENCE [LARGE SCALE GENOMIC DNA]</scope>
    <source>
        <strain evidence="3">cv. Fuchu</strain>
    </source>
</reference>
<evidence type="ECO:0000256" key="1">
    <source>
        <dbReference type="SAM" id="MobiDB-lite"/>
    </source>
</evidence>
<feature type="compositionally biased region" description="Polar residues" evidence="1">
    <location>
        <begin position="22"/>
        <end position="40"/>
    </location>
</feature>
<name>A0A7J0DED6_9ERIC</name>